<dbReference type="InterPro" id="IPR014548">
    <property type="entry name" value="Ac_Trasf"/>
</dbReference>
<keyword evidence="2" id="KW-1003">Cell membrane</keyword>
<keyword evidence="7" id="KW-0812">Transmembrane</keyword>
<evidence type="ECO:0000256" key="4">
    <source>
        <dbReference type="ARBA" id="ARBA00022679"/>
    </source>
</evidence>
<keyword evidence="5 7" id="KW-0472">Membrane</keyword>
<comment type="subcellular location">
    <subcellularLocation>
        <location evidence="1">Cell inner membrane</location>
    </subcellularLocation>
</comment>
<evidence type="ECO:0000256" key="1">
    <source>
        <dbReference type="ARBA" id="ARBA00004533"/>
    </source>
</evidence>
<dbReference type="Pfam" id="PF03279">
    <property type="entry name" value="Lip_A_acyltrans"/>
    <property type="match status" value="1"/>
</dbReference>
<keyword evidence="6 8" id="KW-0012">Acyltransferase</keyword>
<evidence type="ECO:0000313" key="9">
    <source>
        <dbReference type="Proteomes" id="UP000006334"/>
    </source>
</evidence>
<sequence length="318" mass="36487">MQKQTHWTQIQENGTVLGIRILLFIYRIFGRSVFSLILLPVMLYYYIVNKTARNASQQYLQNLKPYIAEERFSKLSSFRHFLAFGNMLLDKLLVWMGKIGSESIVFETPSVVDSIKASGKGALIVVSHLGNIEVCNALRQKLDEVKLTILVNTEHAEKINSLMQQLDSNAHAEIMQVNDLSPATAMMLSQRVEQGELIVIAGDRTPEHAGRVSEVEFLGKPAHLPQGAFILASLLKCPIYLLFCLKQQKKYHIYVETFSEQLKLARKTRQQELDTVVQNYALRLQYYCTVAPLQWFNFFPFWLSQESTSKHEKRANNK</sequence>
<evidence type="ECO:0000256" key="6">
    <source>
        <dbReference type="ARBA" id="ARBA00023315"/>
    </source>
</evidence>
<organism evidence="8 9">
    <name type="scientific">Aliiglaciecola lipolytica E3</name>
    <dbReference type="NCBI Taxonomy" id="1127673"/>
    <lineage>
        <taxon>Bacteria</taxon>
        <taxon>Pseudomonadati</taxon>
        <taxon>Pseudomonadota</taxon>
        <taxon>Gammaproteobacteria</taxon>
        <taxon>Alteromonadales</taxon>
        <taxon>Alteromonadaceae</taxon>
        <taxon>Aliiglaciecola</taxon>
    </lineage>
</organism>
<dbReference type="eggNOG" id="COG4261">
    <property type="taxonomic scope" value="Bacteria"/>
</dbReference>
<dbReference type="Proteomes" id="UP000006334">
    <property type="component" value="Unassembled WGS sequence"/>
</dbReference>
<protein>
    <submittedName>
        <fullName evidence="8">Lipid A biosynthesis acyltransferase</fullName>
    </submittedName>
</protein>
<dbReference type="EMBL" id="BAEN01000015">
    <property type="protein sequence ID" value="GAC13131.1"/>
    <property type="molecule type" value="Genomic_DNA"/>
</dbReference>
<keyword evidence="4 8" id="KW-0808">Transferase</keyword>
<dbReference type="PANTHER" id="PTHR30606">
    <property type="entry name" value="LIPID A BIOSYNTHESIS LAUROYL ACYLTRANSFERASE"/>
    <property type="match status" value="1"/>
</dbReference>
<dbReference type="PIRSF" id="PIRSF028561">
    <property type="entry name" value="Ac_Trasf"/>
    <property type="match status" value="1"/>
</dbReference>
<dbReference type="PANTHER" id="PTHR30606:SF9">
    <property type="entry name" value="LIPID A BIOSYNTHESIS LAUROYLTRANSFERASE"/>
    <property type="match status" value="1"/>
</dbReference>
<keyword evidence="7" id="KW-1133">Transmembrane helix</keyword>
<dbReference type="GO" id="GO:0005886">
    <property type="term" value="C:plasma membrane"/>
    <property type="evidence" value="ECO:0007669"/>
    <property type="project" value="UniProtKB-SubCell"/>
</dbReference>
<dbReference type="GO" id="GO:0009247">
    <property type="term" value="P:glycolipid biosynthetic process"/>
    <property type="evidence" value="ECO:0007669"/>
    <property type="project" value="UniProtKB-ARBA"/>
</dbReference>
<evidence type="ECO:0000256" key="7">
    <source>
        <dbReference type="SAM" id="Phobius"/>
    </source>
</evidence>
<dbReference type="CDD" id="cd07984">
    <property type="entry name" value="LPLAT_LABLAT-like"/>
    <property type="match status" value="1"/>
</dbReference>
<evidence type="ECO:0000256" key="2">
    <source>
        <dbReference type="ARBA" id="ARBA00022475"/>
    </source>
</evidence>
<accession>K6XN68</accession>
<keyword evidence="9" id="KW-1185">Reference proteome</keyword>
<gene>
    <name evidence="8" type="ORF">GLIP_0485</name>
</gene>
<dbReference type="GO" id="GO:0016746">
    <property type="term" value="F:acyltransferase activity"/>
    <property type="evidence" value="ECO:0007669"/>
    <property type="project" value="UniProtKB-KW"/>
</dbReference>
<dbReference type="STRING" id="1127673.GLIP_0485"/>
<evidence type="ECO:0000256" key="3">
    <source>
        <dbReference type="ARBA" id="ARBA00022519"/>
    </source>
</evidence>
<dbReference type="AlphaFoldDB" id="K6XN68"/>
<reference evidence="8 9" key="1">
    <citation type="journal article" date="2017" name="Antonie Van Leeuwenhoek">
        <title>Rhizobium rhizosphaerae sp. nov., a novel species isolated from rice rhizosphere.</title>
        <authorList>
            <person name="Zhao J.J."/>
            <person name="Zhang J."/>
            <person name="Zhang R.J."/>
            <person name="Zhang C.W."/>
            <person name="Yin H.Q."/>
            <person name="Zhang X.X."/>
        </authorList>
    </citation>
    <scope>NUCLEOTIDE SEQUENCE [LARGE SCALE GENOMIC DNA]</scope>
    <source>
        <strain evidence="8 9">E3</strain>
    </source>
</reference>
<keyword evidence="3" id="KW-0997">Cell inner membrane</keyword>
<dbReference type="RefSeq" id="WP_008842951.1">
    <property type="nucleotide sequence ID" value="NZ_BAEN01000015.1"/>
</dbReference>
<dbReference type="InterPro" id="IPR004960">
    <property type="entry name" value="LipA_acyltrans"/>
</dbReference>
<evidence type="ECO:0000256" key="5">
    <source>
        <dbReference type="ARBA" id="ARBA00023136"/>
    </source>
</evidence>
<evidence type="ECO:0000313" key="8">
    <source>
        <dbReference type="EMBL" id="GAC13131.1"/>
    </source>
</evidence>
<feature type="transmembrane region" description="Helical" evidence="7">
    <location>
        <begin position="21"/>
        <end position="47"/>
    </location>
</feature>
<comment type="caution">
    <text evidence="8">The sequence shown here is derived from an EMBL/GenBank/DDBJ whole genome shotgun (WGS) entry which is preliminary data.</text>
</comment>
<proteinExistence type="predicted"/>
<name>K6XN68_9ALTE</name>